<dbReference type="RefSeq" id="WP_368804843.1">
    <property type="nucleotide sequence ID" value="NZ_JAZHFV010000009.1"/>
</dbReference>
<feature type="region of interest" description="Disordered" evidence="1">
    <location>
        <begin position="440"/>
        <end position="505"/>
    </location>
</feature>
<keyword evidence="4" id="KW-1185">Reference proteome</keyword>
<organism evidence="3 4">
    <name type="scientific">Neoaquamicrobium sediminum</name>
    <dbReference type="NCBI Taxonomy" id="1849104"/>
    <lineage>
        <taxon>Bacteria</taxon>
        <taxon>Pseudomonadati</taxon>
        <taxon>Pseudomonadota</taxon>
        <taxon>Alphaproteobacteria</taxon>
        <taxon>Hyphomicrobiales</taxon>
        <taxon>Phyllobacteriaceae</taxon>
        <taxon>Neoaquamicrobium</taxon>
    </lineage>
</organism>
<dbReference type="EMBL" id="JAZHFV010000009">
    <property type="protein sequence ID" value="MEX4010099.1"/>
    <property type="molecule type" value="Genomic_DNA"/>
</dbReference>
<feature type="domain" description="Flagellar hook-length control protein-like C-terminal" evidence="2">
    <location>
        <begin position="371"/>
        <end position="447"/>
    </location>
</feature>
<feature type="compositionally biased region" description="Low complexity" evidence="1">
    <location>
        <begin position="440"/>
        <end position="456"/>
    </location>
</feature>
<comment type="caution">
    <text evidence="3">The sequence shown here is derived from an EMBL/GenBank/DDBJ whole genome shotgun (WGS) entry which is preliminary data.</text>
</comment>
<feature type="compositionally biased region" description="Low complexity" evidence="1">
    <location>
        <begin position="183"/>
        <end position="193"/>
    </location>
</feature>
<protein>
    <submittedName>
        <fullName evidence="3">Flagellar hook-length control protein FliK</fullName>
    </submittedName>
</protein>
<feature type="compositionally biased region" description="Polar residues" evidence="1">
    <location>
        <begin position="206"/>
        <end position="216"/>
    </location>
</feature>
<evidence type="ECO:0000256" key="1">
    <source>
        <dbReference type="SAM" id="MobiDB-lite"/>
    </source>
</evidence>
<dbReference type="Pfam" id="PF02120">
    <property type="entry name" value="Flg_hook"/>
    <property type="match status" value="1"/>
</dbReference>
<proteinExistence type="predicted"/>
<reference evidence="3 4" key="1">
    <citation type="submission" date="2024-01" db="EMBL/GenBank/DDBJ databases">
        <title>New evidence supports the origin of RcGTA from prophage.</title>
        <authorList>
            <person name="Xu Y."/>
            <person name="Liu B."/>
            <person name="Chen F."/>
        </authorList>
    </citation>
    <scope>NUCLEOTIDE SEQUENCE [LARGE SCALE GENOMIC DNA]</scope>
    <source>
        <strain evidence="3 4">CBW1107-2</strain>
    </source>
</reference>
<keyword evidence="3" id="KW-0282">Flagellum</keyword>
<feature type="compositionally biased region" description="Basic and acidic residues" evidence="1">
    <location>
        <begin position="466"/>
        <end position="475"/>
    </location>
</feature>
<name>A0ABV3WZI4_9HYPH</name>
<sequence length="505" mass="51297">MMPNITLGGSPANLQQKGERSAKNGEIDGMRFDEALTIRSAERKATKGDGDDGPMDTRQDWKIDRYTALFRLDKTADGTAPSDTPAFGDFLGDQEASADPQQSAATVPQALVDSAPAEPNLNGEDNAETDDASASTDLNIADATDTGPAFASPRASTVREQAAKTAEPASVKTAGDQDAPKSPAIALGANAADADPDDTQPRAAVQSESPSTSKTQAAQISAAERAAVPAAPTDSQPARTRTAANAPVNAAVAEKPAPATQPPTTIQQEGAQKPTPAASTSVSGEASGFVSAKEGSFARSSAANPAAAKADPVSAKVNVLNFTAASSPAPAAPPILSSTAAGIVAAVEAEGTWRAAAQDPANSAAPRGTSAPGGVNTLRIQLQPVELGMVTARLVASGSQLSIEIQVESNDARQRLANDSEVIVKALRAIGYDIDKVTIQQGPQNSQSSAQQGASGRNDQMQPDQQTDRNARGRGDQGASGRDGGGARNGAGETMADRAGGGRYI</sequence>
<dbReference type="Proteomes" id="UP001559025">
    <property type="component" value="Unassembled WGS sequence"/>
</dbReference>
<feature type="compositionally biased region" description="Gly residues" evidence="1">
    <location>
        <begin position="476"/>
        <end position="489"/>
    </location>
</feature>
<dbReference type="Gene3D" id="3.30.750.140">
    <property type="match status" value="1"/>
</dbReference>
<keyword evidence="3" id="KW-0969">Cilium</keyword>
<gene>
    <name evidence="3" type="ORF">V1479_22525</name>
</gene>
<dbReference type="InterPro" id="IPR021136">
    <property type="entry name" value="Flagellar_hook_control-like_C"/>
</dbReference>
<feature type="compositionally biased region" description="Low complexity" evidence="1">
    <location>
        <begin position="217"/>
        <end position="268"/>
    </location>
</feature>
<dbReference type="InterPro" id="IPR038610">
    <property type="entry name" value="FliK-like_C_sf"/>
</dbReference>
<dbReference type="CDD" id="cd17470">
    <property type="entry name" value="T3SS_Flik_C"/>
    <property type="match status" value="1"/>
</dbReference>
<feature type="region of interest" description="Disordered" evidence="1">
    <location>
        <begin position="1"/>
        <end position="61"/>
    </location>
</feature>
<feature type="compositionally biased region" description="Basic and acidic residues" evidence="1">
    <location>
        <begin position="17"/>
        <end position="61"/>
    </location>
</feature>
<accession>A0ABV3WZI4</accession>
<evidence type="ECO:0000259" key="2">
    <source>
        <dbReference type="Pfam" id="PF02120"/>
    </source>
</evidence>
<feature type="compositionally biased region" description="Low complexity" evidence="1">
    <location>
        <begin position="297"/>
        <end position="310"/>
    </location>
</feature>
<evidence type="ECO:0000313" key="3">
    <source>
        <dbReference type="EMBL" id="MEX4010099.1"/>
    </source>
</evidence>
<keyword evidence="3" id="KW-0966">Cell projection</keyword>
<evidence type="ECO:0000313" key="4">
    <source>
        <dbReference type="Proteomes" id="UP001559025"/>
    </source>
</evidence>
<feature type="region of interest" description="Disordered" evidence="1">
    <location>
        <begin position="73"/>
        <end position="310"/>
    </location>
</feature>